<evidence type="ECO:0000313" key="2">
    <source>
        <dbReference type="Proteomes" id="UP000175893"/>
    </source>
</evidence>
<sequence length="79" mass="9262">MHAIWMPIYCSHQHSPWTGLMTIASDGALTNIRMFALSKKEHVARRDGAPLRMNTGPPQWFRVYIRHYRQIHVVDMKTT</sequence>
<reference evidence="1 2" key="1">
    <citation type="submission" date="2016-06" db="EMBL/GenBank/DDBJ databases">
        <title>Complete genome sequence of Edwardsiella hoshinae ATCC 35051.</title>
        <authorList>
            <person name="Reichley S.R."/>
            <person name="Waldbieser G.C."/>
            <person name="Lawrence M.L."/>
            <person name="Griffin M.J."/>
        </authorList>
    </citation>
    <scope>NUCLEOTIDE SEQUENCE [LARGE SCALE GENOMIC DNA]</scope>
    <source>
        <strain evidence="1 2">ATCC 35051</strain>
    </source>
</reference>
<dbReference type="EMBL" id="CP016043">
    <property type="protein sequence ID" value="AOV98192.1"/>
    <property type="molecule type" value="Genomic_DNA"/>
</dbReference>
<organism evidence="1 2">
    <name type="scientific">Edwardsiella hoshinae</name>
    <dbReference type="NCBI Taxonomy" id="93378"/>
    <lineage>
        <taxon>Bacteria</taxon>
        <taxon>Pseudomonadati</taxon>
        <taxon>Pseudomonadota</taxon>
        <taxon>Gammaproteobacteria</taxon>
        <taxon>Enterobacterales</taxon>
        <taxon>Hafniaceae</taxon>
        <taxon>Edwardsiella</taxon>
    </lineage>
</organism>
<protein>
    <submittedName>
        <fullName evidence="1">Uncharacterized protein</fullName>
    </submittedName>
</protein>
<gene>
    <name evidence="1" type="ORF">A9798_15340</name>
</gene>
<accession>A0ABN4T1V6</accession>
<proteinExistence type="predicted"/>
<dbReference type="Proteomes" id="UP000175893">
    <property type="component" value="Chromosome"/>
</dbReference>
<keyword evidence="2" id="KW-1185">Reference proteome</keyword>
<name>A0ABN4T1V6_9GAMM</name>
<evidence type="ECO:0000313" key="1">
    <source>
        <dbReference type="EMBL" id="AOV98192.1"/>
    </source>
</evidence>